<keyword evidence="3" id="KW-0472">Membrane</keyword>
<sequence>MKLRRKILAAKIHVLTIGMLWSYVGPTWSGIPVADGLNLPHNILSAMESVTQTAQQIQQYQTQLQQYENQLKNTVAPASYIWDQAQATINELNQATNTLAYYQNQLGSLDNYLGKFQDVSYYRNSPCFSAQGCSDTEWAAMKESHRISSESQVSASKAAIKGISQQFKALQNDAKQLEKLQRQAQGAEGQLEAIQYANQFASQQSSQLLQIRSLMTAQYNAVATQIQAETDQKARHQAAHEELFNFDSPTDRSKNRKF</sequence>
<evidence type="ECO:0000313" key="5">
    <source>
        <dbReference type="Proteomes" id="UP000037697"/>
    </source>
</evidence>
<protein>
    <submittedName>
        <fullName evidence="4">Conjugal transfer protein TrbJ</fullName>
    </submittedName>
</protein>
<feature type="region of interest" description="Disordered" evidence="2">
    <location>
        <begin position="233"/>
        <end position="258"/>
    </location>
</feature>
<organism evidence="4 5">
    <name type="scientific">Vibrio parahaemolyticus</name>
    <dbReference type="NCBI Taxonomy" id="670"/>
    <lineage>
        <taxon>Bacteria</taxon>
        <taxon>Pseudomonadati</taxon>
        <taxon>Pseudomonadota</taxon>
        <taxon>Gammaproteobacteria</taxon>
        <taxon>Vibrionales</taxon>
        <taxon>Vibrionaceae</taxon>
        <taxon>Vibrio</taxon>
    </lineage>
</organism>
<evidence type="ECO:0000313" key="4">
    <source>
        <dbReference type="EMBL" id="KOY28446.1"/>
    </source>
</evidence>
<dbReference type="NCBIfam" id="TIGR02780">
    <property type="entry name" value="TrbJ_Ti"/>
    <property type="match status" value="1"/>
</dbReference>
<dbReference type="RefSeq" id="WP_029803108.1">
    <property type="nucleotide sequence ID" value="NZ_JAANII010000005.1"/>
</dbReference>
<keyword evidence="1" id="KW-0175">Coiled coil</keyword>
<accession>A0AAW3IS76</accession>
<dbReference type="AlphaFoldDB" id="A0AAW3IS76"/>
<evidence type="ECO:0000256" key="3">
    <source>
        <dbReference type="SAM" id="Phobius"/>
    </source>
</evidence>
<evidence type="ECO:0000256" key="2">
    <source>
        <dbReference type="SAM" id="MobiDB-lite"/>
    </source>
</evidence>
<feature type="transmembrane region" description="Helical" evidence="3">
    <location>
        <begin position="7"/>
        <end position="24"/>
    </location>
</feature>
<dbReference type="SUPFAM" id="SSF101082">
    <property type="entry name" value="Typo IV secretion system protein TraC"/>
    <property type="match status" value="1"/>
</dbReference>
<feature type="coiled-coil region" evidence="1">
    <location>
        <begin position="50"/>
        <end position="105"/>
    </location>
</feature>
<dbReference type="NCBIfam" id="NF010452">
    <property type="entry name" value="PRK13879.1"/>
    <property type="match status" value="1"/>
</dbReference>
<name>A0AAW3IS76_VIBPH</name>
<gene>
    <name evidence="4" type="ORF">ACX05_18620</name>
</gene>
<comment type="caution">
    <text evidence="4">The sequence shown here is derived from an EMBL/GenBank/DDBJ whole genome shotgun (WGS) entry which is preliminary data.</text>
</comment>
<keyword evidence="3" id="KW-0812">Transmembrane</keyword>
<dbReference type="EMBL" id="LIRS01000098">
    <property type="protein sequence ID" value="KOY28446.1"/>
    <property type="molecule type" value="Genomic_DNA"/>
</dbReference>
<feature type="coiled-coil region" evidence="1">
    <location>
        <begin position="160"/>
        <end position="197"/>
    </location>
</feature>
<dbReference type="Proteomes" id="UP000037697">
    <property type="component" value="Unassembled WGS sequence"/>
</dbReference>
<keyword evidence="3" id="KW-1133">Transmembrane helix</keyword>
<proteinExistence type="predicted"/>
<evidence type="ECO:0000256" key="1">
    <source>
        <dbReference type="SAM" id="Coils"/>
    </source>
</evidence>
<reference evidence="4 5" key="1">
    <citation type="submission" date="2015-07" db="EMBL/GenBank/DDBJ databases">
        <title>Foodborne Vibrio parahaemolyticus Isolates.</title>
        <authorList>
            <person name="Ronholm J."/>
            <person name="Petronella N."/>
            <person name="Kenwell R."/>
            <person name="Banerjee S."/>
        </authorList>
    </citation>
    <scope>NUCLEOTIDE SEQUENCE [LARGE SCALE GENOMIC DNA]</scope>
    <source>
        <strain evidence="4 5">HS-06-05</strain>
    </source>
</reference>
<dbReference type="InterPro" id="IPR014147">
    <property type="entry name" value="T4SS_TrbJ"/>
</dbReference>